<proteinExistence type="predicted"/>
<protein>
    <submittedName>
        <fullName evidence="1">Uncharacterized protein</fullName>
    </submittedName>
</protein>
<evidence type="ECO:0000313" key="1">
    <source>
        <dbReference type="EMBL" id="QTW05505.1"/>
    </source>
</evidence>
<dbReference type="EMBL" id="MW522970">
    <property type="protein sequence ID" value="QTW05505.1"/>
    <property type="molecule type" value="Genomic_DNA"/>
</dbReference>
<reference evidence="1" key="1">
    <citation type="submission" date="2021-01" db="EMBL/GenBank/DDBJ databases">
        <title>Lytic archaeal viruses infect abundant primary producers in Earth s crust.</title>
        <authorList>
            <person name="Rahlff J."/>
            <person name="Turzynski V."/>
            <person name="Esser S.P."/>
            <person name="Monsees I."/>
            <person name="Bornemann T.L.V."/>
            <person name="Figueroa-Gonzalez P.A."/>
            <person name="Schulz F."/>
            <person name="Woyke T."/>
            <person name="Klingl A."/>
            <person name="Moraru C."/>
            <person name="Probst A.J."/>
        </authorList>
    </citation>
    <scope>NUCLEOTIDE SEQUENCE</scope>
</reference>
<organism evidence="1">
    <name type="scientific">uncultured archaeal virus</name>
    <dbReference type="NCBI Taxonomy" id="1960247"/>
    <lineage>
        <taxon>Viruses</taxon>
        <taxon>environmental samples</taxon>
    </lineage>
</organism>
<sequence>MALELTKGDTLKIKIGVKNESDGFTGTYKISVVIMDSKNTKYYFSYHTDGSTFSTTQQSITETLTKGTEYSLSYSAVIPDYEDGTVTANIGIYGEEGITEIIGTGWFDAYTYSKKKMNLSSLSVTLEKG</sequence>
<name>A0A8B0LSZ9_9VIRU</name>
<accession>A0A8B0LSZ9</accession>